<dbReference type="Ensembl" id="ENSLLET00000019121.1">
    <property type="protein sequence ID" value="ENSLLEP00000018397.1"/>
    <property type="gene ID" value="ENSLLEG00000011701.1"/>
</dbReference>
<dbReference type="OrthoDB" id="616263at2759"/>
<proteinExistence type="predicted"/>
<dbReference type="Proteomes" id="UP000694569">
    <property type="component" value="Unplaced"/>
</dbReference>
<evidence type="ECO:0008006" key="3">
    <source>
        <dbReference type="Google" id="ProtNLM"/>
    </source>
</evidence>
<reference evidence="1" key="2">
    <citation type="submission" date="2025-09" db="UniProtKB">
        <authorList>
            <consortium name="Ensembl"/>
        </authorList>
    </citation>
    <scope>IDENTIFICATION</scope>
</reference>
<protein>
    <recommendedName>
        <fullName evidence="3">Histone-lysine N-methyltransferase SETMAR</fullName>
    </recommendedName>
</protein>
<sequence length="90" mass="10378">MCLVIVLHSEFLILRSEVTSMKKLRAIQNRRRGMLRKGVSILHNARPHVALQTVALLQNFGWNTITHPPYSPDLAPSDYHLFPKLKEYLS</sequence>
<dbReference type="InterPro" id="IPR036397">
    <property type="entry name" value="RNaseH_sf"/>
</dbReference>
<keyword evidence="2" id="KW-1185">Reference proteome</keyword>
<name>A0A8C5MXC0_9ANUR</name>
<dbReference type="AlphaFoldDB" id="A0A8C5MXC0"/>
<dbReference type="PANTHER" id="PTHR46060">
    <property type="entry name" value="MARINER MOS1 TRANSPOSASE-LIKE PROTEIN"/>
    <property type="match status" value="1"/>
</dbReference>
<dbReference type="Gene3D" id="3.30.420.10">
    <property type="entry name" value="Ribonuclease H-like superfamily/Ribonuclease H"/>
    <property type="match status" value="1"/>
</dbReference>
<reference evidence="1" key="1">
    <citation type="submission" date="2025-08" db="UniProtKB">
        <authorList>
            <consortium name="Ensembl"/>
        </authorList>
    </citation>
    <scope>IDENTIFICATION</scope>
</reference>
<dbReference type="GO" id="GO:0003676">
    <property type="term" value="F:nucleic acid binding"/>
    <property type="evidence" value="ECO:0007669"/>
    <property type="project" value="InterPro"/>
</dbReference>
<dbReference type="PANTHER" id="PTHR46060:SF1">
    <property type="entry name" value="MARINER MOS1 TRANSPOSASE-LIKE PROTEIN"/>
    <property type="match status" value="1"/>
</dbReference>
<organism evidence="1 2">
    <name type="scientific">Leptobrachium leishanense</name>
    <name type="common">Leishan spiny toad</name>
    <dbReference type="NCBI Taxonomy" id="445787"/>
    <lineage>
        <taxon>Eukaryota</taxon>
        <taxon>Metazoa</taxon>
        <taxon>Chordata</taxon>
        <taxon>Craniata</taxon>
        <taxon>Vertebrata</taxon>
        <taxon>Euteleostomi</taxon>
        <taxon>Amphibia</taxon>
        <taxon>Batrachia</taxon>
        <taxon>Anura</taxon>
        <taxon>Pelobatoidea</taxon>
        <taxon>Megophryidae</taxon>
        <taxon>Leptobrachium</taxon>
    </lineage>
</organism>
<evidence type="ECO:0000313" key="2">
    <source>
        <dbReference type="Proteomes" id="UP000694569"/>
    </source>
</evidence>
<evidence type="ECO:0000313" key="1">
    <source>
        <dbReference type="Ensembl" id="ENSLLEP00000018397.1"/>
    </source>
</evidence>
<dbReference type="GeneTree" id="ENSGT01020000231426"/>
<accession>A0A8C5MXC0</accession>
<dbReference type="InterPro" id="IPR052709">
    <property type="entry name" value="Transposase-MT_Hybrid"/>
</dbReference>